<feature type="domain" description="RING-type" evidence="6">
    <location>
        <begin position="12"/>
        <end position="55"/>
    </location>
</feature>
<dbReference type="AlphaFoldDB" id="A0A023G895"/>
<keyword evidence="2 4" id="KW-0863">Zinc-finger</keyword>
<name>A0A023G895_AMBTT</name>
<feature type="region of interest" description="Disordered" evidence="5">
    <location>
        <begin position="99"/>
        <end position="144"/>
    </location>
</feature>
<dbReference type="SMART" id="SM00184">
    <property type="entry name" value="RING"/>
    <property type="match status" value="1"/>
</dbReference>
<evidence type="ECO:0000313" key="7">
    <source>
        <dbReference type="EMBL" id="JAC29135.1"/>
    </source>
</evidence>
<dbReference type="GO" id="GO:0008270">
    <property type="term" value="F:zinc ion binding"/>
    <property type="evidence" value="ECO:0007669"/>
    <property type="project" value="UniProtKB-KW"/>
</dbReference>
<proteinExistence type="evidence at transcript level"/>
<evidence type="ECO:0000256" key="2">
    <source>
        <dbReference type="ARBA" id="ARBA00022771"/>
    </source>
</evidence>
<feature type="compositionally biased region" description="Basic residues" evidence="5">
    <location>
        <begin position="133"/>
        <end position="144"/>
    </location>
</feature>
<dbReference type="PROSITE" id="PS50089">
    <property type="entry name" value="ZF_RING_2"/>
    <property type="match status" value="1"/>
</dbReference>
<evidence type="ECO:0000256" key="3">
    <source>
        <dbReference type="ARBA" id="ARBA00022833"/>
    </source>
</evidence>
<dbReference type="SUPFAM" id="SSF57850">
    <property type="entry name" value="RING/U-box"/>
    <property type="match status" value="1"/>
</dbReference>
<evidence type="ECO:0000256" key="5">
    <source>
        <dbReference type="SAM" id="MobiDB-lite"/>
    </source>
</evidence>
<feature type="compositionally biased region" description="Polar residues" evidence="5">
    <location>
        <begin position="120"/>
        <end position="129"/>
    </location>
</feature>
<dbReference type="InterPro" id="IPR013083">
    <property type="entry name" value="Znf_RING/FYVE/PHD"/>
</dbReference>
<protein>
    <submittedName>
        <fullName evidence="7">Putative interleukin 1 signal transducer strongylocentrotus purpuratus</fullName>
    </submittedName>
</protein>
<dbReference type="Gene3D" id="3.30.40.10">
    <property type="entry name" value="Zinc/RING finger domain, C3HC4 (zinc finger)"/>
    <property type="match status" value="1"/>
</dbReference>
<accession>A0A023G895</accession>
<keyword evidence="3" id="KW-0862">Zinc</keyword>
<dbReference type="PROSITE" id="PS00518">
    <property type="entry name" value="ZF_RING_1"/>
    <property type="match status" value="1"/>
</dbReference>
<dbReference type="InterPro" id="IPR017907">
    <property type="entry name" value="Znf_RING_CS"/>
</dbReference>
<evidence type="ECO:0000256" key="4">
    <source>
        <dbReference type="PROSITE-ProRule" id="PRU00175"/>
    </source>
</evidence>
<keyword evidence="1" id="KW-0479">Metal-binding</keyword>
<evidence type="ECO:0000256" key="1">
    <source>
        <dbReference type="ARBA" id="ARBA00022723"/>
    </source>
</evidence>
<organism evidence="7">
    <name type="scientific">Amblyomma triste</name>
    <name type="common">Neotropical tick</name>
    <dbReference type="NCBI Taxonomy" id="251400"/>
    <lineage>
        <taxon>Eukaryota</taxon>
        <taxon>Metazoa</taxon>
        <taxon>Ecdysozoa</taxon>
        <taxon>Arthropoda</taxon>
        <taxon>Chelicerata</taxon>
        <taxon>Arachnida</taxon>
        <taxon>Acari</taxon>
        <taxon>Parasitiformes</taxon>
        <taxon>Ixodida</taxon>
        <taxon>Ixodoidea</taxon>
        <taxon>Ixodidae</taxon>
        <taxon>Amblyomminae</taxon>
        <taxon>Amblyomma</taxon>
    </lineage>
</organism>
<reference evidence="7" key="1">
    <citation type="submission" date="2014-03" db="EMBL/GenBank/DDBJ databases">
        <title>The sialotranscriptome of Amblyomma triste, Amblyomma parvum and Amblyomma cajennense ticks, uncovered by 454-based RNA-seq.</title>
        <authorList>
            <person name="Garcia G.R."/>
            <person name="Gardinassi L.G."/>
            <person name="Ribeiro J.M."/>
            <person name="Anatriello E."/>
            <person name="Ferreira B.R."/>
            <person name="Moreira H.N."/>
            <person name="Mafra C."/>
            <person name="Olegario M.M."/>
            <person name="Szabo P.J."/>
            <person name="Miranda-Santos I.K."/>
            <person name="Maruyama S.R."/>
        </authorList>
    </citation>
    <scope>NUCLEOTIDE SEQUENCE</scope>
    <source>
        <strain evidence="7">Mato Grasso do Sul</strain>
        <tissue evidence="7">Salivary glands</tissue>
    </source>
</reference>
<dbReference type="InterPro" id="IPR001841">
    <property type="entry name" value="Znf_RING"/>
</dbReference>
<dbReference type="EMBL" id="GBBM01006283">
    <property type="protein sequence ID" value="JAC29135.1"/>
    <property type="molecule type" value="mRNA"/>
</dbReference>
<sequence>MDWTDYDAMFSCPVCLEPKLGLVFGLCQHFVCCDCLYDPVQQDLLKPFLTCPMCKASNVFPEKRPDIPDSTRQLMGIIGVVKCNRKRCGEEMWTWDKEEHDKTCRGLPRRPQGVRDASPDNASSSQKADQPSRRLRSHASSKVN</sequence>
<evidence type="ECO:0000259" key="6">
    <source>
        <dbReference type="PROSITE" id="PS50089"/>
    </source>
</evidence>